<keyword evidence="4" id="KW-1185">Reference proteome</keyword>
<dbReference type="InterPro" id="IPR029068">
    <property type="entry name" value="Glyas_Bleomycin-R_OHBP_Dase"/>
</dbReference>
<dbReference type="InterPro" id="IPR037523">
    <property type="entry name" value="VOC_core"/>
</dbReference>
<dbReference type="PANTHER" id="PTHR43048:SF3">
    <property type="entry name" value="METHYLMALONYL-COA EPIMERASE, MITOCHONDRIAL"/>
    <property type="match status" value="1"/>
</dbReference>
<dbReference type="RefSeq" id="WP_129047711.1">
    <property type="nucleotide sequence ID" value="NZ_SDHX01000001.1"/>
</dbReference>
<accession>A0A4Q1CB67</accession>
<dbReference type="SUPFAM" id="SSF54593">
    <property type="entry name" value="Glyoxalase/Bleomycin resistance protein/Dihydroxybiphenyl dioxygenase"/>
    <property type="match status" value="1"/>
</dbReference>
<gene>
    <name evidence="3" type="ORF">ESB00_10860</name>
</gene>
<keyword evidence="1" id="KW-0479">Metal-binding</keyword>
<dbReference type="OrthoDB" id="9795618at2"/>
<comment type="caution">
    <text evidence="3">The sequence shown here is derived from an EMBL/GenBank/DDBJ whole genome shotgun (WGS) entry which is preliminary data.</text>
</comment>
<sequence>MNHQGLDHLAIAVPSTEEALKIWRDRLGFPVVCSEVVNGGAIRLTHLDLGNTHLQLVEPLKPDHPLQAWLAQNGPGLHHFCLKVSDVGTSRELLRAAGLAGEATPHQGTLGKRALFLTKSATQGVQVEVTGA</sequence>
<evidence type="ECO:0000259" key="2">
    <source>
        <dbReference type="PROSITE" id="PS51819"/>
    </source>
</evidence>
<dbReference type="EMBL" id="SDHX01000001">
    <property type="protein sequence ID" value="RXK56343.1"/>
    <property type="molecule type" value="Genomic_DNA"/>
</dbReference>
<reference evidence="3 4" key="1">
    <citation type="submission" date="2019-01" db="EMBL/GenBank/DDBJ databases">
        <title>Lacunisphaera sp. strain TWA-58.</title>
        <authorList>
            <person name="Chen W.-M."/>
        </authorList>
    </citation>
    <scope>NUCLEOTIDE SEQUENCE [LARGE SCALE GENOMIC DNA]</scope>
    <source>
        <strain evidence="3 4">TWA-58</strain>
    </source>
</reference>
<dbReference type="Pfam" id="PF13669">
    <property type="entry name" value="Glyoxalase_4"/>
    <property type="match status" value="1"/>
</dbReference>
<feature type="domain" description="VOC" evidence="2">
    <location>
        <begin position="5"/>
        <end position="132"/>
    </location>
</feature>
<dbReference type="Proteomes" id="UP000290218">
    <property type="component" value="Unassembled WGS sequence"/>
</dbReference>
<evidence type="ECO:0000313" key="3">
    <source>
        <dbReference type="EMBL" id="RXK56343.1"/>
    </source>
</evidence>
<dbReference type="PANTHER" id="PTHR43048">
    <property type="entry name" value="METHYLMALONYL-COA EPIMERASE"/>
    <property type="match status" value="1"/>
</dbReference>
<dbReference type="Gene3D" id="3.10.180.10">
    <property type="entry name" value="2,3-Dihydroxybiphenyl 1,2-Dioxygenase, domain 1"/>
    <property type="match status" value="1"/>
</dbReference>
<dbReference type="GO" id="GO:0046491">
    <property type="term" value="P:L-methylmalonyl-CoA metabolic process"/>
    <property type="evidence" value="ECO:0007669"/>
    <property type="project" value="TreeGrafter"/>
</dbReference>
<dbReference type="PROSITE" id="PS51819">
    <property type="entry name" value="VOC"/>
    <property type="match status" value="1"/>
</dbReference>
<evidence type="ECO:0000256" key="1">
    <source>
        <dbReference type="ARBA" id="ARBA00022723"/>
    </source>
</evidence>
<dbReference type="InterPro" id="IPR051785">
    <property type="entry name" value="MMCE/EMCE_epimerase"/>
</dbReference>
<dbReference type="GO" id="GO:0046872">
    <property type="term" value="F:metal ion binding"/>
    <property type="evidence" value="ECO:0007669"/>
    <property type="project" value="UniProtKB-KW"/>
</dbReference>
<protein>
    <submittedName>
        <fullName evidence="3">VOC family protein</fullName>
    </submittedName>
</protein>
<evidence type="ECO:0000313" key="4">
    <source>
        <dbReference type="Proteomes" id="UP000290218"/>
    </source>
</evidence>
<name>A0A4Q1CB67_9BACT</name>
<dbReference type="AlphaFoldDB" id="A0A4Q1CB67"/>
<organism evidence="3 4">
    <name type="scientific">Oleiharenicola lentus</name>
    <dbReference type="NCBI Taxonomy" id="2508720"/>
    <lineage>
        <taxon>Bacteria</taxon>
        <taxon>Pseudomonadati</taxon>
        <taxon>Verrucomicrobiota</taxon>
        <taxon>Opitutia</taxon>
        <taxon>Opitutales</taxon>
        <taxon>Opitutaceae</taxon>
        <taxon>Oleiharenicola</taxon>
    </lineage>
</organism>
<proteinExistence type="predicted"/>
<dbReference type="GO" id="GO:0004493">
    <property type="term" value="F:methylmalonyl-CoA epimerase activity"/>
    <property type="evidence" value="ECO:0007669"/>
    <property type="project" value="TreeGrafter"/>
</dbReference>